<dbReference type="InterPro" id="IPR003661">
    <property type="entry name" value="HisK_dim/P_dom"/>
</dbReference>
<dbReference type="InterPro" id="IPR035965">
    <property type="entry name" value="PAS-like_dom_sf"/>
</dbReference>
<accession>A0A7J0BXM8</accession>
<dbReference type="InterPro" id="IPR005467">
    <property type="entry name" value="His_kinase_dom"/>
</dbReference>
<keyword evidence="4" id="KW-0597">Phosphoprotein</keyword>
<dbReference type="AlphaFoldDB" id="A0A7J0BXM8"/>
<dbReference type="PRINTS" id="PR00344">
    <property type="entry name" value="BCTRLSENSOR"/>
</dbReference>
<dbReference type="Pfam" id="PF13426">
    <property type="entry name" value="PAS_9"/>
    <property type="match status" value="1"/>
</dbReference>
<reference evidence="12 13" key="1">
    <citation type="submission" date="2020-05" db="EMBL/GenBank/DDBJ databases">
        <title>Draft genome sequence of Desulfovibrio psychrotolerans JS1T.</title>
        <authorList>
            <person name="Ueno A."/>
            <person name="Tamazawa S."/>
            <person name="Tamamura S."/>
            <person name="Murakami T."/>
            <person name="Kiyama T."/>
            <person name="Inomata H."/>
            <person name="Amano Y."/>
            <person name="Miyakawa K."/>
            <person name="Tamaki H."/>
            <person name="Naganuma T."/>
            <person name="Kaneko K."/>
        </authorList>
    </citation>
    <scope>NUCLEOTIDE SEQUENCE [LARGE SCALE GENOMIC DNA]</scope>
    <source>
        <strain evidence="12 13">JS1</strain>
    </source>
</reference>
<evidence type="ECO:0000313" key="13">
    <source>
        <dbReference type="Proteomes" id="UP000503820"/>
    </source>
</evidence>
<dbReference type="SUPFAM" id="SSF47384">
    <property type="entry name" value="Homodimeric domain of signal transducing histidine kinase"/>
    <property type="match status" value="1"/>
</dbReference>
<dbReference type="Pfam" id="PF02518">
    <property type="entry name" value="HATPase_c"/>
    <property type="match status" value="1"/>
</dbReference>
<feature type="domain" description="Histidine kinase" evidence="8">
    <location>
        <begin position="519"/>
        <end position="792"/>
    </location>
</feature>
<dbReference type="InterPro" id="IPR052162">
    <property type="entry name" value="Sensor_kinase/Photoreceptor"/>
</dbReference>
<dbReference type="Gene3D" id="3.30.450.20">
    <property type="entry name" value="PAS domain"/>
    <property type="match status" value="2"/>
</dbReference>
<dbReference type="Pfam" id="PF08447">
    <property type="entry name" value="PAS_3"/>
    <property type="match status" value="1"/>
</dbReference>
<keyword evidence="7" id="KW-1133">Transmembrane helix</keyword>
<dbReference type="SMART" id="SM00086">
    <property type="entry name" value="PAC"/>
    <property type="match status" value="2"/>
</dbReference>
<keyword evidence="7" id="KW-0472">Membrane</keyword>
<dbReference type="CDD" id="cd00082">
    <property type="entry name" value="HisKA"/>
    <property type="match status" value="1"/>
</dbReference>
<proteinExistence type="predicted"/>
<feature type="transmembrane region" description="Helical" evidence="7">
    <location>
        <begin position="12"/>
        <end position="31"/>
    </location>
</feature>
<keyword evidence="6 12" id="KW-0418">Kinase</keyword>
<comment type="catalytic activity">
    <reaction evidence="1">
        <text>ATP + protein L-histidine = ADP + protein N-phospho-L-histidine.</text>
        <dbReference type="EC" id="2.7.13.3"/>
    </reaction>
</comment>
<feature type="domain" description="PAC" evidence="10">
    <location>
        <begin position="456"/>
        <end position="506"/>
    </location>
</feature>
<evidence type="ECO:0000259" key="11">
    <source>
        <dbReference type="PROSITE" id="PS50885"/>
    </source>
</evidence>
<dbReference type="EC" id="2.7.13.3" evidence="3"/>
<protein>
    <recommendedName>
        <fullName evidence="3">histidine kinase</fullName>
        <ecNumber evidence="3">2.7.13.3</ecNumber>
    </recommendedName>
</protein>
<evidence type="ECO:0000256" key="7">
    <source>
        <dbReference type="SAM" id="Phobius"/>
    </source>
</evidence>
<dbReference type="SMART" id="SM00387">
    <property type="entry name" value="HATPase_c"/>
    <property type="match status" value="1"/>
</dbReference>
<keyword evidence="13" id="KW-1185">Reference proteome</keyword>
<dbReference type="SMART" id="SM00388">
    <property type="entry name" value="HisKA"/>
    <property type="match status" value="1"/>
</dbReference>
<keyword evidence="5" id="KW-0808">Transferase</keyword>
<dbReference type="InterPro" id="IPR001610">
    <property type="entry name" value="PAC"/>
</dbReference>
<evidence type="ECO:0000256" key="5">
    <source>
        <dbReference type="ARBA" id="ARBA00022679"/>
    </source>
</evidence>
<dbReference type="InterPro" id="IPR003660">
    <property type="entry name" value="HAMP_dom"/>
</dbReference>
<evidence type="ECO:0000256" key="4">
    <source>
        <dbReference type="ARBA" id="ARBA00022553"/>
    </source>
</evidence>
<dbReference type="PROSITE" id="PS50109">
    <property type="entry name" value="HIS_KIN"/>
    <property type="match status" value="1"/>
</dbReference>
<dbReference type="Gene3D" id="3.30.565.10">
    <property type="entry name" value="Histidine kinase-like ATPase, C-terminal domain"/>
    <property type="match status" value="1"/>
</dbReference>
<name>A0A7J0BXM8_9BACT</name>
<dbReference type="InterPro" id="IPR036890">
    <property type="entry name" value="HATPase_C_sf"/>
</dbReference>
<gene>
    <name evidence="12" type="ORF">DSM19430T_31270</name>
</gene>
<dbReference type="SMART" id="SM00091">
    <property type="entry name" value="PAS"/>
    <property type="match status" value="2"/>
</dbReference>
<dbReference type="InterPro" id="IPR003594">
    <property type="entry name" value="HATPase_dom"/>
</dbReference>
<dbReference type="Gene3D" id="1.10.287.130">
    <property type="match status" value="1"/>
</dbReference>
<organism evidence="12 13">
    <name type="scientific">Desulfovibrio psychrotolerans</name>
    <dbReference type="NCBI Taxonomy" id="415242"/>
    <lineage>
        <taxon>Bacteria</taxon>
        <taxon>Pseudomonadati</taxon>
        <taxon>Thermodesulfobacteriota</taxon>
        <taxon>Desulfovibrionia</taxon>
        <taxon>Desulfovibrionales</taxon>
        <taxon>Desulfovibrionaceae</taxon>
        <taxon>Desulfovibrio</taxon>
    </lineage>
</organism>
<dbReference type="SMART" id="SM00304">
    <property type="entry name" value="HAMP"/>
    <property type="match status" value="1"/>
</dbReference>
<dbReference type="InterPro" id="IPR000700">
    <property type="entry name" value="PAS-assoc_C"/>
</dbReference>
<dbReference type="SUPFAM" id="SSF55874">
    <property type="entry name" value="ATPase domain of HSP90 chaperone/DNA topoisomerase II/histidine kinase"/>
    <property type="match status" value="1"/>
</dbReference>
<dbReference type="NCBIfam" id="TIGR00229">
    <property type="entry name" value="sensory_box"/>
    <property type="match status" value="2"/>
</dbReference>
<evidence type="ECO:0000313" key="12">
    <source>
        <dbReference type="EMBL" id="GFM38443.1"/>
    </source>
</evidence>
<dbReference type="PANTHER" id="PTHR43304:SF1">
    <property type="entry name" value="PAC DOMAIN-CONTAINING PROTEIN"/>
    <property type="match status" value="1"/>
</dbReference>
<dbReference type="PROSITE" id="PS50885">
    <property type="entry name" value="HAMP"/>
    <property type="match status" value="1"/>
</dbReference>
<dbReference type="PROSITE" id="PS50113">
    <property type="entry name" value="PAC"/>
    <property type="match status" value="2"/>
</dbReference>
<dbReference type="PANTHER" id="PTHR43304">
    <property type="entry name" value="PHYTOCHROME-LIKE PROTEIN CPH1"/>
    <property type="match status" value="1"/>
</dbReference>
<dbReference type="GO" id="GO:0000155">
    <property type="term" value="F:phosphorelay sensor kinase activity"/>
    <property type="evidence" value="ECO:0007669"/>
    <property type="project" value="InterPro"/>
</dbReference>
<evidence type="ECO:0000256" key="1">
    <source>
        <dbReference type="ARBA" id="ARBA00000085"/>
    </source>
</evidence>
<evidence type="ECO:0000256" key="6">
    <source>
        <dbReference type="ARBA" id="ARBA00022777"/>
    </source>
</evidence>
<dbReference type="Gene3D" id="6.10.340.10">
    <property type="match status" value="1"/>
</dbReference>
<dbReference type="PROSITE" id="PS50112">
    <property type="entry name" value="PAS"/>
    <property type="match status" value="1"/>
</dbReference>
<dbReference type="CDD" id="cd00130">
    <property type="entry name" value="PAS"/>
    <property type="match status" value="2"/>
</dbReference>
<evidence type="ECO:0000256" key="2">
    <source>
        <dbReference type="ARBA" id="ARBA00004370"/>
    </source>
</evidence>
<keyword evidence="7" id="KW-0812">Transmembrane</keyword>
<dbReference type="InterPro" id="IPR013655">
    <property type="entry name" value="PAS_fold_3"/>
</dbReference>
<dbReference type="GO" id="GO:0016020">
    <property type="term" value="C:membrane"/>
    <property type="evidence" value="ECO:0007669"/>
    <property type="project" value="UniProtKB-SubCell"/>
</dbReference>
<feature type="transmembrane region" description="Helical" evidence="7">
    <location>
        <begin position="162"/>
        <end position="180"/>
    </location>
</feature>
<dbReference type="Proteomes" id="UP000503820">
    <property type="component" value="Unassembled WGS sequence"/>
</dbReference>
<dbReference type="RefSeq" id="WP_174411049.1">
    <property type="nucleotide sequence ID" value="NZ_BLVP01000036.1"/>
</dbReference>
<evidence type="ECO:0000259" key="8">
    <source>
        <dbReference type="PROSITE" id="PS50109"/>
    </source>
</evidence>
<evidence type="ECO:0000259" key="10">
    <source>
        <dbReference type="PROSITE" id="PS50113"/>
    </source>
</evidence>
<feature type="domain" description="HAMP" evidence="11">
    <location>
        <begin position="190"/>
        <end position="243"/>
    </location>
</feature>
<evidence type="ECO:0000256" key="3">
    <source>
        <dbReference type="ARBA" id="ARBA00012438"/>
    </source>
</evidence>
<evidence type="ECO:0000259" key="9">
    <source>
        <dbReference type="PROSITE" id="PS50112"/>
    </source>
</evidence>
<comment type="caution">
    <text evidence="12">The sequence shown here is derived from an EMBL/GenBank/DDBJ whole genome shotgun (WGS) entry which is preliminary data.</text>
</comment>
<sequence length="794" mass="88991">MSRSIAQRMNHDILITFTVIACLFVALGSFMQLRWKDDNIHTVCRLLDTLVAREQDNLANELFERRTAALNMRLADMSRIEDMVRVTLYDAHGAPIAGASAGADQPMKDEPALDVSVLNSRVPYIFEHDFSTLHFTRPLIAAGEVLGWVRIDQDLTLLRKQLINFFGFFFALLFITFLCMKMLLLNRLRRSVVTPLSELGEAMRGMDAGTASAALPVFSRDTEIINLSSAFGELMTRLDTSYRALDHANAALKQSEQRLSRAISATSDAIWEWSYATGDTYFSPRWYEMLGYRDQELPMCFGTWKSLCHPEDHAAAMVQIDETIRSGGAISYKAEFRMRTKNGGWKWILGRGDVIERDTQGNPALICGTHTDITERRFSEEKHRVLFQSSPDAIFLLKDNRFVDCNLQTLKMFGCTREQIIGLSPGELSPPLQPGGEDSAIAAAEIVRDALAGRSHTFEWQHRRLDGSVFMAEVSITAMQLLEDTYVVAFLRDISERKQMQELMVQNEKMISVGGLAAGMAHEINNPLGGILQGVQNISRRLSGDVDANRKAAEEAGCGLETVQAYMRLRRIDRMLEGIRECGQRAADIVSNMLNFSRKSETSHALRSLPDMAERAIALTQADYDLNTRYDFRNIEILREYAPNLPRVECSEMEIVQVLFNLIRNAAQAIARRELPAGQAEWAEWAGRVERAGQVKPAGHTRQAVQGRISIRLTEQDGHLLASISDNGPGMDEETRRRVFEPFFTTKPPGEGTGLGLSVCYLIVHRNHRGDISVESAPGKGATFHVRLPLPQNG</sequence>
<comment type="subcellular location">
    <subcellularLocation>
        <location evidence="2">Membrane</location>
    </subcellularLocation>
</comment>
<dbReference type="InterPro" id="IPR004358">
    <property type="entry name" value="Sig_transdc_His_kin-like_C"/>
</dbReference>
<dbReference type="InterPro" id="IPR000014">
    <property type="entry name" value="PAS"/>
</dbReference>
<dbReference type="SUPFAM" id="SSF55785">
    <property type="entry name" value="PYP-like sensor domain (PAS domain)"/>
    <property type="match status" value="2"/>
</dbReference>
<dbReference type="Pfam" id="PF00512">
    <property type="entry name" value="HisKA"/>
    <property type="match status" value="1"/>
</dbReference>
<feature type="domain" description="PAC" evidence="10">
    <location>
        <begin position="332"/>
        <end position="385"/>
    </location>
</feature>
<feature type="domain" description="PAS" evidence="9">
    <location>
        <begin position="255"/>
        <end position="327"/>
    </location>
</feature>
<dbReference type="InterPro" id="IPR036097">
    <property type="entry name" value="HisK_dim/P_sf"/>
</dbReference>
<dbReference type="EMBL" id="BLVP01000036">
    <property type="protein sequence ID" value="GFM38443.1"/>
    <property type="molecule type" value="Genomic_DNA"/>
</dbReference>